<dbReference type="SUPFAM" id="SSF49265">
    <property type="entry name" value="Fibronectin type III"/>
    <property type="match status" value="1"/>
</dbReference>
<evidence type="ECO:0000313" key="4">
    <source>
        <dbReference type="Proteomes" id="UP000085678"/>
    </source>
</evidence>
<dbReference type="SMART" id="SM00060">
    <property type="entry name" value="FN3"/>
    <property type="match status" value="1"/>
</dbReference>
<evidence type="ECO:0000259" key="3">
    <source>
        <dbReference type="PROSITE" id="PS50853"/>
    </source>
</evidence>
<evidence type="ECO:0000259" key="2">
    <source>
        <dbReference type="PROSITE" id="PS50011"/>
    </source>
</evidence>
<protein>
    <submittedName>
        <fullName evidence="5">Obscurin-like</fullName>
    </submittedName>
</protein>
<dbReference type="Gene3D" id="1.10.510.10">
    <property type="entry name" value="Transferase(Phosphotransferase) domain 1"/>
    <property type="match status" value="1"/>
</dbReference>
<feature type="region of interest" description="Disordered" evidence="1">
    <location>
        <begin position="460"/>
        <end position="555"/>
    </location>
</feature>
<feature type="compositionally biased region" description="Polar residues" evidence="1">
    <location>
        <begin position="530"/>
        <end position="542"/>
    </location>
</feature>
<dbReference type="Pfam" id="PF00041">
    <property type="entry name" value="fn3"/>
    <property type="match status" value="1"/>
</dbReference>
<dbReference type="CDD" id="cd00063">
    <property type="entry name" value="FN3"/>
    <property type="match status" value="1"/>
</dbReference>
<gene>
    <name evidence="5" type="primary">LOC106162114</name>
</gene>
<dbReference type="InterPro" id="IPR011009">
    <property type="entry name" value="Kinase-like_dom_sf"/>
</dbReference>
<proteinExistence type="predicted"/>
<organism evidence="4 5">
    <name type="scientific">Lingula anatina</name>
    <name type="common">Brachiopod</name>
    <name type="synonym">Lingula unguis</name>
    <dbReference type="NCBI Taxonomy" id="7574"/>
    <lineage>
        <taxon>Eukaryota</taxon>
        <taxon>Metazoa</taxon>
        <taxon>Spiralia</taxon>
        <taxon>Lophotrochozoa</taxon>
        <taxon>Brachiopoda</taxon>
        <taxon>Linguliformea</taxon>
        <taxon>Lingulata</taxon>
        <taxon>Lingulida</taxon>
        <taxon>Linguloidea</taxon>
        <taxon>Lingulidae</taxon>
        <taxon>Lingula</taxon>
    </lineage>
</organism>
<dbReference type="PROSITE" id="PS50011">
    <property type="entry name" value="PROTEIN_KINASE_DOM"/>
    <property type="match status" value="1"/>
</dbReference>
<accession>A0A1S3I8W6</accession>
<dbReference type="SUPFAM" id="SSF56112">
    <property type="entry name" value="Protein kinase-like (PK-like)"/>
    <property type="match status" value="1"/>
</dbReference>
<evidence type="ECO:0000313" key="5">
    <source>
        <dbReference type="RefSeq" id="XP_013394705.1"/>
    </source>
</evidence>
<dbReference type="InterPro" id="IPR013783">
    <property type="entry name" value="Ig-like_fold"/>
</dbReference>
<dbReference type="OrthoDB" id="2570713at2759"/>
<evidence type="ECO:0000256" key="1">
    <source>
        <dbReference type="SAM" id="MobiDB-lite"/>
    </source>
</evidence>
<keyword evidence="4" id="KW-1185">Reference proteome</keyword>
<dbReference type="InterPro" id="IPR036116">
    <property type="entry name" value="FN3_sf"/>
</dbReference>
<dbReference type="GeneID" id="106162114"/>
<sequence length="555" mass="63109">MSKYSYFSLKTTRQADCSRNNAQFPTDRTCDVPDRPGRPAVSQVSGTEVFLIWDAPKFDGNTHIIAYKVDYRPEGEERWTTASYTIDECALVTDLSPETEYRFRVSCLNRFGVSPYSWSSQEVTTKSAGEAPLSREKMRQCKKIDIQADADLSPELRDFESARERGEVPLIERNPAEDYEFAGELWRGNFSVVRSCGRKDMPATLAAKIIAYTPSNRSQVLHEFEILKTLNQERIVRLHEAFTTPDHLILIMDRLYGENILQFLSYKNKYTEETVAKVMRQVIDAVQYLHHQGVVHLNIQPDNVMMASRRRLDVRLGDFGCARIITDPMGEKMTQVGAPEFMSPEMACGEKVGFPSDVWQVGVLAFILLSGESPFLGENDEKTLENTRSVRYDSHSLYENITKDAFKYIQETLKREPSHRLTADELHEHPWLQLTEAMVKKREAARFVTNKLRQFADEYGKRRQADATKSEKLINAFGPPAGAAAVDSDSDGEFTPKSPIAVRKTSDQTQRQRHTEKQLVLPEPKGDSDSGITTQDSDTSSVDGRPIPKMTKRHR</sequence>
<dbReference type="STRING" id="7574.A0A1S3I8W6"/>
<dbReference type="Pfam" id="PF00069">
    <property type="entry name" value="Pkinase"/>
    <property type="match status" value="1"/>
</dbReference>
<dbReference type="AlphaFoldDB" id="A0A1S3I8W6"/>
<dbReference type="InParanoid" id="A0A1S3I8W6"/>
<reference evidence="5" key="1">
    <citation type="submission" date="2025-08" db="UniProtKB">
        <authorList>
            <consortium name="RefSeq"/>
        </authorList>
    </citation>
    <scope>IDENTIFICATION</scope>
    <source>
        <tissue evidence="5">Gonads</tissue>
    </source>
</reference>
<feature type="compositionally biased region" description="Basic and acidic residues" evidence="1">
    <location>
        <begin position="460"/>
        <end position="472"/>
    </location>
</feature>
<dbReference type="GO" id="GO:0005524">
    <property type="term" value="F:ATP binding"/>
    <property type="evidence" value="ECO:0007669"/>
    <property type="project" value="InterPro"/>
</dbReference>
<dbReference type="InterPro" id="IPR003961">
    <property type="entry name" value="FN3_dom"/>
</dbReference>
<feature type="domain" description="Protein kinase" evidence="2">
    <location>
        <begin position="179"/>
        <end position="432"/>
    </location>
</feature>
<dbReference type="Gene3D" id="2.60.40.10">
    <property type="entry name" value="Immunoglobulins"/>
    <property type="match status" value="1"/>
</dbReference>
<dbReference type="Gene3D" id="3.30.200.20">
    <property type="entry name" value="Phosphorylase Kinase, domain 1"/>
    <property type="match status" value="1"/>
</dbReference>
<dbReference type="InterPro" id="IPR000719">
    <property type="entry name" value="Prot_kinase_dom"/>
</dbReference>
<feature type="domain" description="Fibronectin type-III" evidence="3">
    <location>
        <begin position="35"/>
        <end position="128"/>
    </location>
</feature>
<dbReference type="KEGG" id="lak:106162114"/>
<dbReference type="Proteomes" id="UP000085678">
    <property type="component" value="Unplaced"/>
</dbReference>
<dbReference type="RefSeq" id="XP_013394705.1">
    <property type="nucleotide sequence ID" value="XM_013539251.1"/>
</dbReference>
<dbReference type="PROSITE" id="PS50853">
    <property type="entry name" value="FN3"/>
    <property type="match status" value="1"/>
</dbReference>
<dbReference type="GO" id="GO:0004672">
    <property type="term" value="F:protein kinase activity"/>
    <property type="evidence" value="ECO:0007669"/>
    <property type="project" value="InterPro"/>
</dbReference>
<dbReference type="PANTHER" id="PTHR24347">
    <property type="entry name" value="SERINE/THREONINE-PROTEIN KINASE"/>
    <property type="match status" value="1"/>
</dbReference>
<name>A0A1S3I8W6_LINAN</name>